<organism evidence="2 3">
    <name type="scientific">Triticum urartu</name>
    <name type="common">Red wild einkorn</name>
    <name type="synonym">Crithodium urartu</name>
    <dbReference type="NCBI Taxonomy" id="4572"/>
    <lineage>
        <taxon>Eukaryota</taxon>
        <taxon>Viridiplantae</taxon>
        <taxon>Streptophyta</taxon>
        <taxon>Embryophyta</taxon>
        <taxon>Tracheophyta</taxon>
        <taxon>Spermatophyta</taxon>
        <taxon>Magnoliopsida</taxon>
        <taxon>Liliopsida</taxon>
        <taxon>Poales</taxon>
        <taxon>Poaceae</taxon>
        <taxon>BOP clade</taxon>
        <taxon>Pooideae</taxon>
        <taxon>Triticodae</taxon>
        <taxon>Triticeae</taxon>
        <taxon>Triticinae</taxon>
        <taxon>Triticum</taxon>
    </lineage>
</organism>
<sequence length="74" mass="8711">MRMLGQGMHILHWEDLIVRLEAQERVLEEMEKKQQEEFEAVKKSQQDKSEAGGKKQHEMDKLWLFLSSAQATLV</sequence>
<dbReference type="EnsemblPlants" id="TuG1812G0200006274.01.T01">
    <property type="protein sequence ID" value="TuG1812G0200006274.01.T01"/>
    <property type="gene ID" value="TuG1812G0200006274.01"/>
</dbReference>
<protein>
    <submittedName>
        <fullName evidence="2">Uncharacterized protein</fullName>
    </submittedName>
</protein>
<reference evidence="2" key="2">
    <citation type="submission" date="2018-03" db="EMBL/GenBank/DDBJ databases">
        <title>The Triticum urartu genome reveals the dynamic nature of wheat genome evolution.</title>
        <authorList>
            <person name="Ling H."/>
            <person name="Ma B."/>
            <person name="Shi X."/>
            <person name="Liu H."/>
            <person name="Dong L."/>
            <person name="Sun H."/>
            <person name="Cao Y."/>
            <person name="Gao Q."/>
            <person name="Zheng S."/>
            <person name="Li Y."/>
            <person name="Yu Y."/>
            <person name="Du H."/>
            <person name="Qi M."/>
            <person name="Li Y."/>
            <person name="Yu H."/>
            <person name="Cui Y."/>
            <person name="Wang N."/>
            <person name="Chen C."/>
            <person name="Wu H."/>
            <person name="Zhao Y."/>
            <person name="Zhang J."/>
            <person name="Li Y."/>
            <person name="Zhou W."/>
            <person name="Zhang B."/>
            <person name="Hu W."/>
            <person name="Eijk M."/>
            <person name="Tang J."/>
            <person name="Witsenboer H."/>
            <person name="Zhao S."/>
            <person name="Li Z."/>
            <person name="Zhang A."/>
            <person name="Wang D."/>
            <person name="Liang C."/>
        </authorList>
    </citation>
    <scope>NUCLEOTIDE SEQUENCE [LARGE SCALE GENOMIC DNA]</scope>
    <source>
        <strain evidence="2">cv. G1812</strain>
    </source>
</reference>
<evidence type="ECO:0000313" key="3">
    <source>
        <dbReference type="Proteomes" id="UP000015106"/>
    </source>
</evidence>
<accession>A0A8R7PL12</accession>
<name>A0A8R7PL12_TRIUA</name>
<dbReference type="Proteomes" id="UP000015106">
    <property type="component" value="Chromosome 2"/>
</dbReference>
<reference evidence="2" key="3">
    <citation type="submission" date="2022-06" db="UniProtKB">
        <authorList>
            <consortium name="EnsemblPlants"/>
        </authorList>
    </citation>
    <scope>IDENTIFICATION</scope>
</reference>
<reference evidence="3" key="1">
    <citation type="journal article" date="2013" name="Nature">
        <title>Draft genome of the wheat A-genome progenitor Triticum urartu.</title>
        <authorList>
            <person name="Ling H.Q."/>
            <person name="Zhao S."/>
            <person name="Liu D."/>
            <person name="Wang J."/>
            <person name="Sun H."/>
            <person name="Zhang C."/>
            <person name="Fan H."/>
            <person name="Li D."/>
            <person name="Dong L."/>
            <person name="Tao Y."/>
            <person name="Gao C."/>
            <person name="Wu H."/>
            <person name="Li Y."/>
            <person name="Cui Y."/>
            <person name="Guo X."/>
            <person name="Zheng S."/>
            <person name="Wang B."/>
            <person name="Yu K."/>
            <person name="Liang Q."/>
            <person name="Yang W."/>
            <person name="Lou X."/>
            <person name="Chen J."/>
            <person name="Feng M."/>
            <person name="Jian J."/>
            <person name="Zhang X."/>
            <person name="Luo G."/>
            <person name="Jiang Y."/>
            <person name="Liu J."/>
            <person name="Wang Z."/>
            <person name="Sha Y."/>
            <person name="Zhang B."/>
            <person name="Wu H."/>
            <person name="Tang D."/>
            <person name="Shen Q."/>
            <person name="Xue P."/>
            <person name="Zou S."/>
            <person name="Wang X."/>
            <person name="Liu X."/>
            <person name="Wang F."/>
            <person name="Yang Y."/>
            <person name="An X."/>
            <person name="Dong Z."/>
            <person name="Zhang K."/>
            <person name="Zhang X."/>
            <person name="Luo M.C."/>
            <person name="Dvorak J."/>
            <person name="Tong Y."/>
            <person name="Wang J."/>
            <person name="Yang H."/>
            <person name="Li Z."/>
            <person name="Wang D."/>
            <person name="Zhang A."/>
            <person name="Wang J."/>
        </authorList>
    </citation>
    <scope>NUCLEOTIDE SEQUENCE</scope>
    <source>
        <strain evidence="3">cv. G1812</strain>
    </source>
</reference>
<keyword evidence="3" id="KW-1185">Reference proteome</keyword>
<evidence type="ECO:0000256" key="1">
    <source>
        <dbReference type="SAM" id="MobiDB-lite"/>
    </source>
</evidence>
<proteinExistence type="predicted"/>
<feature type="region of interest" description="Disordered" evidence="1">
    <location>
        <begin position="31"/>
        <end position="57"/>
    </location>
</feature>
<dbReference type="Gramene" id="TuG1812G0200006274.01.T01">
    <property type="protein sequence ID" value="TuG1812G0200006274.01.T01"/>
    <property type="gene ID" value="TuG1812G0200006274.01"/>
</dbReference>
<evidence type="ECO:0000313" key="2">
    <source>
        <dbReference type="EnsemblPlants" id="TuG1812G0200006274.01.T01"/>
    </source>
</evidence>
<dbReference type="AlphaFoldDB" id="A0A8R7PL12"/>